<dbReference type="EMBL" id="AFZE01000025">
    <property type="protein sequence ID" value="EHL14532.1"/>
    <property type="molecule type" value="Genomic_DNA"/>
</dbReference>
<evidence type="ECO:0000313" key="1">
    <source>
        <dbReference type="EMBL" id="EHL14532.1"/>
    </source>
</evidence>
<accession>G9X174</accession>
<evidence type="ECO:0000313" key="2">
    <source>
        <dbReference type="Proteomes" id="UP000006437"/>
    </source>
</evidence>
<gene>
    <name evidence="1" type="ORF">HMPREF9629_02118</name>
</gene>
<proteinExistence type="predicted"/>
<dbReference type="RefSeq" id="WP_009526334.1">
    <property type="nucleotide sequence ID" value="NZ_JH414569.1"/>
</dbReference>
<comment type="caution">
    <text evidence="1">The sequence shown here is derived from an EMBL/GenBank/DDBJ whole genome shotgun (WGS) entry which is preliminary data.</text>
</comment>
<dbReference type="HOGENOM" id="CLU_1813992_0_0_9"/>
<dbReference type="AlphaFoldDB" id="G9X174"/>
<sequence length="142" mass="16342">MKKRKLFILLISALVILTVLISNSTHPEKIMTVGYPENITSILYARAIYNEKVIAKFEKLLDNVVFDGNKISQRDDLPEIILRISEKNIERTLEIWDKTENTILSVNEYGRIKKGIIDSSKLKVILEEIENLEEVKNLKSAN</sequence>
<organism evidence="1 2">
    <name type="scientific">Peptoanaerobacter stomatis</name>
    <dbReference type="NCBI Taxonomy" id="796937"/>
    <lineage>
        <taxon>Bacteria</taxon>
        <taxon>Bacillati</taxon>
        <taxon>Bacillota</taxon>
        <taxon>Clostridia</taxon>
        <taxon>Peptostreptococcales</taxon>
        <taxon>Filifactoraceae</taxon>
        <taxon>Peptoanaerobacter</taxon>
    </lineage>
</organism>
<dbReference type="Proteomes" id="UP000006437">
    <property type="component" value="Unassembled WGS sequence"/>
</dbReference>
<reference evidence="1 2" key="1">
    <citation type="submission" date="2011-08" db="EMBL/GenBank/DDBJ databases">
        <title>The Genome Sequence of Eubacteriaceae bacterium ACC19a.</title>
        <authorList>
            <consortium name="The Broad Institute Genome Sequencing Platform"/>
            <person name="Earl A."/>
            <person name="Ward D."/>
            <person name="Feldgarden M."/>
            <person name="Gevers D."/>
            <person name="Sizova M."/>
            <person name="Hazen A."/>
            <person name="Epstein S."/>
            <person name="Young S.K."/>
            <person name="Zeng Q."/>
            <person name="Gargeya S."/>
            <person name="Fitzgerald M."/>
            <person name="Haas B."/>
            <person name="Abouelleil A."/>
            <person name="Alvarado L."/>
            <person name="Arachchi H.M."/>
            <person name="Berlin A."/>
            <person name="Brown A."/>
            <person name="Chapman S.B."/>
            <person name="Chen Z."/>
            <person name="Dunbar C."/>
            <person name="Freedman E."/>
            <person name="Gearin G."/>
            <person name="Gellesch M."/>
            <person name="Goldberg J."/>
            <person name="Griggs A."/>
            <person name="Gujja S."/>
            <person name="Heiman D."/>
            <person name="Howarth C."/>
            <person name="Larson L."/>
            <person name="Lui A."/>
            <person name="MacDonald P.J.P."/>
            <person name="Montmayeur A."/>
            <person name="Murphy C."/>
            <person name="Neiman D."/>
            <person name="Pearson M."/>
            <person name="Priest M."/>
            <person name="Roberts A."/>
            <person name="Saif S."/>
            <person name="Shea T."/>
            <person name="Shenoy N."/>
            <person name="Sisk P."/>
            <person name="Stolte C."/>
            <person name="Sykes S."/>
            <person name="Wortman J."/>
            <person name="Nusbaum C."/>
            <person name="Birren B."/>
        </authorList>
    </citation>
    <scope>NUCLEOTIDE SEQUENCE [LARGE SCALE GENOMIC DNA]</scope>
    <source>
        <strain evidence="1 2">ACC19a</strain>
    </source>
</reference>
<protein>
    <submittedName>
        <fullName evidence="1">Uncharacterized protein</fullName>
    </submittedName>
</protein>
<name>G9X174_9FIRM</name>
<dbReference type="BioCyc" id="EBAC796937-HMP:GMGH-2142-MONOMER"/>